<dbReference type="KEGG" id="nli:G3M70_07895"/>
<proteinExistence type="predicted"/>
<dbReference type="Proteomes" id="UP000594688">
    <property type="component" value="Chromosome"/>
</dbReference>
<accession>A0A7T0BVW2</accession>
<dbReference type="EMBL" id="CP048685">
    <property type="protein sequence ID" value="QPJ61806.1"/>
    <property type="molecule type" value="Genomic_DNA"/>
</dbReference>
<evidence type="ECO:0000313" key="3">
    <source>
        <dbReference type="Proteomes" id="UP000594688"/>
    </source>
</evidence>
<sequence>MGPNPRKPNQSIPSDKPVSERPYTLSQLKDKILDGNFYLPLNIMIQNETMEVTSWTDLSVKFVEWLIRKNLLTESKLPIFSLFREREIFYKYY</sequence>
<gene>
    <name evidence="2" type="ORF">G3M70_07895</name>
</gene>
<dbReference type="AlphaFoldDB" id="A0A7T0BVW2"/>
<evidence type="ECO:0000256" key="1">
    <source>
        <dbReference type="SAM" id="MobiDB-lite"/>
    </source>
</evidence>
<name>A0A7T0BVW2_9BACT</name>
<evidence type="ECO:0000313" key="2">
    <source>
        <dbReference type="EMBL" id="QPJ61806.1"/>
    </source>
</evidence>
<organism evidence="2 3">
    <name type="scientific">Candidatus Nitronauta litoralis</name>
    <dbReference type="NCBI Taxonomy" id="2705533"/>
    <lineage>
        <taxon>Bacteria</taxon>
        <taxon>Pseudomonadati</taxon>
        <taxon>Nitrospinota/Tectimicrobiota group</taxon>
        <taxon>Nitrospinota</taxon>
        <taxon>Nitrospinia</taxon>
        <taxon>Nitrospinales</taxon>
        <taxon>Nitrospinaceae</taxon>
        <taxon>Candidatus Nitronauta</taxon>
    </lineage>
</organism>
<reference evidence="2 3" key="1">
    <citation type="submission" date="2020-02" db="EMBL/GenBank/DDBJ databases">
        <title>Genomic and physiological characterization of two novel Nitrospinaceae genera.</title>
        <authorList>
            <person name="Mueller A.J."/>
            <person name="Jung M.-Y."/>
            <person name="Strachan C.R."/>
            <person name="Herbold C.W."/>
            <person name="Kirkegaard R.H."/>
            <person name="Daims H."/>
        </authorList>
    </citation>
    <scope>NUCLEOTIDE SEQUENCE [LARGE SCALE GENOMIC DNA]</scope>
    <source>
        <strain evidence="2">EB</strain>
    </source>
</reference>
<protein>
    <submittedName>
        <fullName evidence="2">Uncharacterized protein</fullName>
    </submittedName>
</protein>
<feature type="region of interest" description="Disordered" evidence="1">
    <location>
        <begin position="1"/>
        <end position="21"/>
    </location>
</feature>